<dbReference type="InterPro" id="IPR010334">
    <property type="entry name" value="Dcp1"/>
</dbReference>
<sequence>MPPQPHKGRSRSQQGPSQPQPQPSDYETDAPQIDVPPPPPRSNEQINLSVLKRHYPDVASLLHVAPYTVLYIFSLTSQTWEKSGIEGTLFVCQLTPTAVYPDRFSVVILNRRGLDNFSMDIVSDEEVEITDEYLILQGDQIYGLWIFSEPPPSSTANARVETANKILALAQQAAANKEPEDVSATEGFAASESAEESIPMGRQLSLRELFGQQRESDAAWSVHNHHSQAPAPQPMSNSGFMPSMNAGGGLMDGSGDHLGQLFMKARQNYNGVG</sequence>
<accession>A0A6A5X787</accession>
<dbReference type="PANTHER" id="PTHR16290">
    <property type="entry name" value="TRANSCRIPTION FACTOR SMIF DECAPPING ENZYME DCP1"/>
    <property type="match status" value="1"/>
</dbReference>
<comment type="subcellular location">
    <subcellularLocation>
        <location evidence="1">Cytoplasm</location>
    </subcellularLocation>
</comment>
<dbReference type="GO" id="GO:0000290">
    <property type="term" value="P:deadenylation-dependent decapping of nuclear-transcribed mRNA"/>
    <property type="evidence" value="ECO:0007669"/>
    <property type="project" value="InterPro"/>
</dbReference>
<dbReference type="GO" id="GO:0003729">
    <property type="term" value="F:mRNA binding"/>
    <property type="evidence" value="ECO:0007669"/>
    <property type="project" value="TreeGrafter"/>
</dbReference>
<dbReference type="Pfam" id="PF06058">
    <property type="entry name" value="DCP1"/>
    <property type="match status" value="1"/>
</dbReference>
<evidence type="ECO:0000313" key="7">
    <source>
        <dbReference type="Proteomes" id="UP000799778"/>
    </source>
</evidence>
<dbReference type="Proteomes" id="UP000799778">
    <property type="component" value="Unassembled WGS sequence"/>
</dbReference>
<dbReference type="OrthoDB" id="440673at2759"/>
<feature type="region of interest" description="Disordered" evidence="5">
    <location>
        <begin position="216"/>
        <end position="252"/>
    </location>
</feature>
<feature type="compositionally biased region" description="Basic residues" evidence="5">
    <location>
        <begin position="1"/>
        <end position="10"/>
    </location>
</feature>
<evidence type="ECO:0000256" key="1">
    <source>
        <dbReference type="ARBA" id="ARBA00004496"/>
    </source>
</evidence>
<name>A0A6A5X787_9PLEO</name>
<dbReference type="AlphaFoldDB" id="A0A6A5X787"/>
<dbReference type="Gene3D" id="2.30.29.30">
    <property type="entry name" value="Pleckstrin-homology domain (PH domain)/Phosphotyrosine-binding domain (PTB)"/>
    <property type="match status" value="1"/>
</dbReference>
<reference evidence="6" key="1">
    <citation type="journal article" date="2020" name="Stud. Mycol.">
        <title>101 Dothideomycetes genomes: a test case for predicting lifestyles and emergence of pathogens.</title>
        <authorList>
            <person name="Haridas S."/>
            <person name="Albert R."/>
            <person name="Binder M."/>
            <person name="Bloem J."/>
            <person name="Labutti K."/>
            <person name="Salamov A."/>
            <person name="Andreopoulos B."/>
            <person name="Baker S."/>
            <person name="Barry K."/>
            <person name="Bills G."/>
            <person name="Bluhm B."/>
            <person name="Cannon C."/>
            <person name="Castanera R."/>
            <person name="Culley D."/>
            <person name="Daum C."/>
            <person name="Ezra D."/>
            <person name="Gonzalez J."/>
            <person name="Henrissat B."/>
            <person name="Kuo A."/>
            <person name="Liang C."/>
            <person name="Lipzen A."/>
            <person name="Lutzoni F."/>
            <person name="Magnuson J."/>
            <person name="Mondo S."/>
            <person name="Nolan M."/>
            <person name="Ohm R."/>
            <person name="Pangilinan J."/>
            <person name="Park H.-J."/>
            <person name="Ramirez L."/>
            <person name="Alfaro M."/>
            <person name="Sun H."/>
            <person name="Tritt A."/>
            <person name="Yoshinaga Y."/>
            <person name="Zwiers L.-H."/>
            <person name="Turgeon B."/>
            <person name="Goodwin S."/>
            <person name="Spatafora J."/>
            <person name="Crous P."/>
            <person name="Grigoriev I."/>
        </authorList>
    </citation>
    <scope>NUCLEOTIDE SEQUENCE</scope>
    <source>
        <strain evidence="6">CBS 175.79</strain>
    </source>
</reference>
<dbReference type="InterPro" id="IPR011993">
    <property type="entry name" value="PH-like_dom_sf"/>
</dbReference>
<protein>
    <submittedName>
        <fullName evidence="6">PH domain-like protein</fullName>
    </submittedName>
</protein>
<keyword evidence="7" id="KW-1185">Reference proteome</keyword>
<dbReference type="GO" id="GO:0000932">
    <property type="term" value="C:P-body"/>
    <property type="evidence" value="ECO:0007669"/>
    <property type="project" value="TreeGrafter"/>
</dbReference>
<feature type="region of interest" description="Disordered" evidence="5">
    <location>
        <begin position="176"/>
        <end position="196"/>
    </location>
</feature>
<dbReference type="GO" id="GO:0031087">
    <property type="term" value="P:deadenylation-independent decapping of nuclear-transcribed mRNA"/>
    <property type="evidence" value="ECO:0007669"/>
    <property type="project" value="TreeGrafter"/>
</dbReference>
<dbReference type="RefSeq" id="XP_033377147.1">
    <property type="nucleotide sequence ID" value="XM_033529653.1"/>
</dbReference>
<evidence type="ECO:0000256" key="5">
    <source>
        <dbReference type="SAM" id="MobiDB-lite"/>
    </source>
</evidence>
<gene>
    <name evidence="6" type="ORF">BU24DRAFT_429097</name>
</gene>
<dbReference type="EMBL" id="ML978081">
    <property type="protein sequence ID" value="KAF2008808.1"/>
    <property type="molecule type" value="Genomic_DNA"/>
</dbReference>
<evidence type="ECO:0000256" key="3">
    <source>
        <dbReference type="ARBA" id="ARBA00022490"/>
    </source>
</evidence>
<comment type="similarity">
    <text evidence="2">Belongs to the DCP1 family.</text>
</comment>
<dbReference type="GeneID" id="54287050"/>
<proteinExistence type="inferred from homology"/>
<evidence type="ECO:0000256" key="2">
    <source>
        <dbReference type="ARBA" id="ARBA00008778"/>
    </source>
</evidence>
<dbReference type="PANTHER" id="PTHR16290:SF0">
    <property type="entry name" value="DECAPPING PROTEIN 1, ISOFORM A"/>
    <property type="match status" value="1"/>
</dbReference>
<dbReference type="SUPFAM" id="SSF50729">
    <property type="entry name" value="PH domain-like"/>
    <property type="match status" value="1"/>
</dbReference>
<keyword evidence="3" id="KW-0963">Cytoplasm</keyword>
<dbReference type="CDD" id="cd13182">
    <property type="entry name" value="EVH1-like_Dcp1"/>
    <property type="match status" value="1"/>
</dbReference>
<evidence type="ECO:0000313" key="6">
    <source>
        <dbReference type="EMBL" id="KAF2008808.1"/>
    </source>
</evidence>
<keyword evidence="4" id="KW-0507">mRNA processing</keyword>
<evidence type="ECO:0000256" key="4">
    <source>
        <dbReference type="ARBA" id="ARBA00022664"/>
    </source>
</evidence>
<feature type="region of interest" description="Disordered" evidence="5">
    <location>
        <begin position="1"/>
        <end position="44"/>
    </location>
</feature>
<dbReference type="GO" id="GO:0006397">
    <property type="term" value="P:mRNA processing"/>
    <property type="evidence" value="ECO:0007669"/>
    <property type="project" value="UniProtKB-KW"/>
</dbReference>
<organism evidence="6 7">
    <name type="scientific">Aaosphaeria arxii CBS 175.79</name>
    <dbReference type="NCBI Taxonomy" id="1450172"/>
    <lineage>
        <taxon>Eukaryota</taxon>
        <taxon>Fungi</taxon>
        <taxon>Dikarya</taxon>
        <taxon>Ascomycota</taxon>
        <taxon>Pezizomycotina</taxon>
        <taxon>Dothideomycetes</taxon>
        <taxon>Pleosporomycetidae</taxon>
        <taxon>Pleosporales</taxon>
        <taxon>Pleosporales incertae sedis</taxon>
        <taxon>Aaosphaeria</taxon>
    </lineage>
</organism>
<dbReference type="GO" id="GO:0008047">
    <property type="term" value="F:enzyme activator activity"/>
    <property type="evidence" value="ECO:0007669"/>
    <property type="project" value="InterPro"/>
</dbReference>